<dbReference type="PANTHER" id="PTHR37312">
    <property type="entry name" value="MEMBRANE-BOUND ACYLTRANSFERASE YKRP-RELATED"/>
    <property type="match status" value="1"/>
</dbReference>
<comment type="caution">
    <text evidence="3">The sequence shown here is derived from an EMBL/GenBank/DDBJ whole genome shotgun (WGS) entry which is preliminary data.</text>
</comment>
<feature type="transmembrane region" description="Helical" evidence="1">
    <location>
        <begin position="109"/>
        <end position="129"/>
    </location>
</feature>
<dbReference type="InterPro" id="IPR002656">
    <property type="entry name" value="Acyl_transf_3_dom"/>
</dbReference>
<dbReference type="InterPro" id="IPR052734">
    <property type="entry name" value="Nod_factor_acetyltransferase"/>
</dbReference>
<dbReference type="GO" id="GO:0016747">
    <property type="term" value="F:acyltransferase activity, transferring groups other than amino-acyl groups"/>
    <property type="evidence" value="ECO:0007669"/>
    <property type="project" value="InterPro"/>
</dbReference>
<organism evidence="3 4">
    <name type="scientific">Pseudomonas syringae</name>
    <dbReference type="NCBI Taxonomy" id="317"/>
    <lineage>
        <taxon>Bacteria</taxon>
        <taxon>Pseudomonadati</taxon>
        <taxon>Pseudomonadota</taxon>
        <taxon>Gammaproteobacteria</taxon>
        <taxon>Pseudomonadales</taxon>
        <taxon>Pseudomonadaceae</taxon>
        <taxon>Pseudomonas</taxon>
    </lineage>
</organism>
<gene>
    <name evidence="3" type="ORF">GIW73_04980</name>
</gene>
<evidence type="ECO:0000313" key="4">
    <source>
        <dbReference type="Proteomes" id="UP000814207"/>
    </source>
</evidence>
<keyword evidence="1" id="KW-1133">Transmembrane helix</keyword>
<keyword evidence="1" id="KW-0812">Transmembrane</keyword>
<keyword evidence="3" id="KW-0808">Transferase</keyword>
<feature type="transmembrane region" description="Helical" evidence="1">
    <location>
        <begin position="173"/>
        <end position="196"/>
    </location>
</feature>
<evidence type="ECO:0000313" key="3">
    <source>
        <dbReference type="EMBL" id="MCF5062302.1"/>
    </source>
</evidence>
<feature type="transmembrane region" description="Helical" evidence="1">
    <location>
        <begin position="141"/>
        <end position="161"/>
    </location>
</feature>
<dbReference type="AlphaFoldDB" id="A0A9Q3X475"/>
<feature type="transmembrane region" description="Helical" evidence="1">
    <location>
        <begin position="9"/>
        <end position="27"/>
    </location>
</feature>
<dbReference type="EMBL" id="WKEU01000011">
    <property type="protein sequence ID" value="MCF5062302.1"/>
    <property type="molecule type" value="Genomic_DNA"/>
</dbReference>
<evidence type="ECO:0000256" key="1">
    <source>
        <dbReference type="SAM" id="Phobius"/>
    </source>
</evidence>
<keyword evidence="1" id="KW-0472">Membrane</keyword>
<feature type="transmembrane region" description="Helical" evidence="1">
    <location>
        <begin position="299"/>
        <end position="321"/>
    </location>
</feature>
<dbReference type="Pfam" id="PF01757">
    <property type="entry name" value="Acyl_transf_3"/>
    <property type="match status" value="1"/>
</dbReference>
<feature type="transmembrane region" description="Helical" evidence="1">
    <location>
        <begin position="269"/>
        <end position="287"/>
    </location>
</feature>
<dbReference type="Proteomes" id="UP000814207">
    <property type="component" value="Unassembled WGS sequence"/>
</dbReference>
<feature type="transmembrane region" description="Helical" evidence="1">
    <location>
        <begin position="208"/>
        <end position="226"/>
    </location>
</feature>
<feature type="domain" description="Acyltransferase 3" evidence="2">
    <location>
        <begin position="7"/>
        <end position="320"/>
    </location>
</feature>
<accession>A0A9Q3X475</accession>
<dbReference type="PANTHER" id="PTHR37312:SF1">
    <property type="entry name" value="MEMBRANE-BOUND ACYLTRANSFERASE YKRP-RELATED"/>
    <property type="match status" value="1"/>
</dbReference>
<feature type="transmembrane region" description="Helical" evidence="1">
    <location>
        <begin position="33"/>
        <end position="54"/>
    </location>
</feature>
<keyword evidence="3" id="KW-0012">Acyltransferase</keyword>
<feature type="transmembrane region" description="Helical" evidence="1">
    <location>
        <begin position="70"/>
        <end position="89"/>
    </location>
</feature>
<proteinExistence type="predicted"/>
<sequence length="352" mass="39987">MKHRWIQMDIAKGIGILVIVYAHSWFVATSPDLMYPILASFILPLFFFLSGVFFKPEQPFVEMAVRKADGLLKPFFFTMLLYVTVRAVLRGQPLLPDIGGVLYASVDTIPWQALWFLPHFWVAILFSWGGLRLIQRLPLPVSCLVMVIPLLLGIWILPLFWQLPVTLGGQTWVLPGLPFSLDITLISSTCFIYGYLLRDWLRTHAGSWLTLLVSVVLFAAVFLYRGDTMDLAQRRYDHWLWTSLLAVIGVYACWALAKVLMVSALVTRAMTYIGQSTLILLIFHGEIQHKTFDLLEHLGLHAFAAACIGFVVAVVVPLLIGEVIKRVAFLRFFYFPFPVRKAPEARRSTNVD</sequence>
<feature type="transmembrane region" description="Helical" evidence="1">
    <location>
        <begin position="238"/>
        <end position="257"/>
    </location>
</feature>
<protein>
    <submittedName>
        <fullName evidence="3">Acyltransferase family protein</fullName>
    </submittedName>
</protein>
<reference evidence="3" key="1">
    <citation type="submission" date="2019-11" db="EMBL/GenBank/DDBJ databases">
        <title>Epiphytic Pseudomonas syringae from cherry orchards.</title>
        <authorList>
            <person name="Hulin M.T."/>
        </authorList>
    </citation>
    <scope>NUCLEOTIDE SEQUENCE</scope>
    <source>
        <strain evidence="3">PA-6-9A</strain>
    </source>
</reference>
<name>A0A9Q3X475_PSESX</name>
<evidence type="ECO:0000259" key="2">
    <source>
        <dbReference type="Pfam" id="PF01757"/>
    </source>
</evidence>